<dbReference type="PANTHER" id="PTHR34502:SF4">
    <property type="entry name" value="DUF6594 DOMAIN-CONTAINING PROTEIN"/>
    <property type="match status" value="1"/>
</dbReference>
<keyword evidence="1" id="KW-0472">Membrane</keyword>
<comment type="caution">
    <text evidence="3">The sequence shown here is derived from an EMBL/GenBank/DDBJ whole genome shotgun (WGS) entry which is preliminary data.</text>
</comment>
<evidence type="ECO:0000259" key="2">
    <source>
        <dbReference type="Pfam" id="PF20237"/>
    </source>
</evidence>
<protein>
    <recommendedName>
        <fullName evidence="2">DUF6594 domain-containing protein</fullName>
    </recommendedName>
</protein>
<dbReference type="RefSeq" id="XP_040784622.1">
    <property type="nucleotide sequence ID" value="XM_040938396.1"/>
</dbReference>
<dbReference type="InterPro" id="IPR046529">
    <property type="entry name" value="DUF6594"/>
</dbReference>
<keyword evidence="1" id="KW-0812">Transmembrane</keyword>
<dbReference type="GeneID" id="63855652"/>
<sequence>MPRTKLDVESRSYHLPGYPSLANFIASDRDRTTLIYKRFDELSARNLLYLQSELAELQARQQNFDQEDRKADLPTKQCARNFACFEEAASAAQNNAKQKARWELMIQIRQTIKEYREALFCESTLASLPPPSKGVLRAFKKDFYDVSDGRGEAFPTLGGNSAGLYDDIDDLVALRVQENPDRLTNFAQEHMGFLFPDRKRSRTSIAYASDRAISSFIAWFSTFLAALLLIGAIVVLYKVRSPDWRLGLIATFTSLFASSVGLLTNARRAELFAATAA</sequence>
<keyword evidence="4" id="KW-1185">Reference proteome</keyword>
<evidence type="ECO:0000256" key="1">
    <source>
        <dbReference type="SAM" id="Phobius"/>
    </source>
</evidence>
<reference evidence="3" key="1">
    <citation type="submission" date="2020-01" db="EMBL/GenBank/DDBJ databases">
        <authorList>
            <consortium name="DOE Joint Genome Institute"/>
            <person name="Haridas S."/>
            <person name="Albert R."/>
            <person name="Binder M."/>
            <person name="Bloem J."/>
            <person name="Labutti K."/>
            <person name="Salamov A."/>
            <person name="Andreopoulos B."/>
            <person name="Baker S.E."/>
            <person name="Barry K."/>
            <person name="Bills G."/>
            <person name="Bluhm B.H."/>
            <person name="Cannon C."/>
            <person name="Castanera R."/>
            <person name="Culley D.E."/>
            <person name="Daum C."/>
            <person name="Ezra D."/>
            <person name="Gonzalez J.B."/>
            <person name="Henrissat B."/>
            <person name="Kuo A."/>
            <person name="Liang C."/>
            <person name="Lipzen A."/>
            <person name="Lutzoni F."/>
            <person name="Magnuson J."/>
            <person name="Mondo S."/>
            <person name="Nolan M."/>
            <person name="Ohm R."/>
            <person name="Pangilinan J."/>
            <person name="Park H.-J."/>
            <person name="Ramirez L."/>
            <person name="Alfaro M."/>
            <person name="Sun H."/>
            <person name="Tritt A."/>
            <person name="Yoshinaga Y."/>
            <person name="Zwiers L.-H."/>
            <person name="Turgeon B.G."/>
            <person name="Goodwin S.B."/>
            <person name="Spatafora J.W."/>
            <person name="Crous P.W."/>
            <person name="Grigoriev I.V."/>
        </authorList>
    </citation>
    <scope>NUCLEOTIDE SEQUENCE</scope>
    <source>
        <strain evidence="3">CBS 394.84</strain>
    </source>
</reference>
<dbReference type="Pfam" id="PF20237">
    <property type="entry name" value="DUF6594"/>
    <property type="match status" value="1"/>
</dbReference>
<dbReference type="AlphaFoldDB" id="A0A9P4L581"/>
<organism evidence="3 4">
    <name type="scientific">Cucurbitaria berberidis CBS 394.84</name>
    <dbReference type="NCBI Taxonomy" id="1168544"/>
    <lineage>
        <taxon>Eukaryota</taxon>
        <taxon>Fungi</taxon>
        <taxon>Dikarya</taxon>
        <taxon>Ascomycota</taxon>
        <taxon>Pezizomycotina</taxon>
        <taxon>Dothideomycetes</taxon>
        <taxon>Pleosporomycetidae</taxon>
        <taxon>Pleosporales</taxon>
        <taxon>Pleosporineae</taxon>
        <taxon>Cucurbitariaceae</taxon>
        <taxon>Cucurbitaria</taxon>
    </lineage>
</organism>
<evidence type="ECO:0000313" key="4">
    <source>
        <dbReference type="Proteomes" id="UP000800039"/>
    </source>
</evidence>
<evidence type="ECO:0000313" key="3">
    <source>
        <dbReference type="EMBL" id="KAF1842059.1"/>
    </source>
</evidence>
<feature type="transmembrane region" description="Helical" evidence="1">
    <location>
        <begin position="244"/>
        <end position="263"/>
    </location>
</feature>
<feature type="domain" description="DUF6594" evidence="2">
    <location>
        <begin position="18"/>
        <end position="277"/>
    </location>
</feature>
<feature type="transmembrane region" description="Helical" evidence="1">
    <location>
        <begin position="216"/>
        <end position="237"/>
    </location>
</feature>
<name>A0A9P4L581_9PLEO</name>
<gene>
    <name evidence="3" type="ORF">K460DRAFT_435383</name>
</gene>
<keyword evidence="1" id="KW-1133">Transmembrane helix</keyword>
<proteinExistence type="predicted"/>
<accession>A0A9P4L581</accession>
<dbReference type="PANTHER" id="PTHR34502">
    <property type="entry name" value="DUF6594 DOMAIN-CONTAINING PROTEIN-RELATED"/>
    <property type="match status" value="1"/>
</dbReference>
<dbReference type="EMBL" id="ML976618">
    <property type="protein sequence ID" value="KAF1842059.1"/>
    <property type="molecule type" value="Genomic_DNA"/>
</dbReference>
<dbReference type="Proteomes" id="UP000800039">
    <property type="component" value="Unassembled WGS sequence"/>
</dbReference>
<dbReference type="OrthoDB" id="3533814at2759"/>